<dbReference type="UniPathway" id="UPA00219"/>
<comment type="catalytic activity">
    <reaction evidence="11 12">
        <text>phosphoenolpyruvate + UDP-N-acetyl-alpha-D-glucosamine = UDP-N-acetyl-3-O-(1-carboxyvinyl)-alpha-D-glucosamine + phosphate</text>
        <dbReference type="Rhea" id="RHEA:18681"/>
        <dbReference type="ChEBI" id="CHEBI:43474"/>
        <dbReference type="ChEBI" id="CHEBI:57705"/>
        <dbReference type="ChEBI" id="CHEBI:58702"/>
        <dbReference type="ChEBI" id="CHEBI:68483"/>
        <dbReference type="EC" id="2.5.1.7"/>
    </reaction>
</comment>
<comment type="function">
    <text evidence="12">Cell wall formation. Adds enolpyruvyl to UDP-N-acetylglucosamine.</text>
</comment>
<dbReference type="EMBL" id="JAEKNS010000146">
    <property type="protein sequence ID" value="MBJ7596121.1"/>
    <property type="molecule type" value="Genomic_DNA"/>
</dbReference>
<evidence type="ECO:0000256" key="10">
    <source>
        <dbReference type="ARBA" id="ARBA00038367"/>
    </source>
</evidence>
<dbReference type="InterPro" id="IPR036968">
    <property type="entry name" value="Enolpyruvate_Tfrase_sf"/>
</dbReference>
<comment type="pathway">
    <text evidence="2 12">Cell wall biogenesis; peptidoglycan biosynthesis.</text>
</comment>
<protein>
    <recommendedName>
        <fullName evidence="12">UDP-N-acetylglucosamine 1-carboxyvinyltransferase</fullName>
        <ecNumber evidence="12">2.5.1.7</ecNumber>
    </recommendedName>
    <alternativeName>
        <fullName evidence="12">Enoylpyruvate transferase</fullName>
    </alternativeName>
    <alternativeName>
        <fullName evidence="12">UDP-N-acetylglucosamine enolpyruvyl transferase</fullName>
        <shortName evidence="12">EPT</shortName>
    </alternativeName>
</protein>
<accession>A0A2W6APM2</accession>
<sequence length="435" mass="45957">MDLLRISGPTPLQGTVSISGSKNAALPVMAASLLTDQVLELRNVPDIEDIEAMASMLRHLGVAVDRLSPSSWRLHAAEVRSVEVGADLTRRMRGSFLLLGALIARTGEAAIAKPGGDDIGMRRVEQHLEGLRLMGARVEERADMYAAHAPRLRGARIDLDIPTVTGTENLIMAAVLAEGITVIANAAREPHVFDLVRCLVGMGAHIAGAGSELIVIEGQSGLLHGTSHGVTTDYIEAGTYMAAAAATGGDVVVDRMRPSDVRWLINKLRSAGADVVEGASQVRVRGGRLRSVDVTTWPHPGFATDLQPQYCALMTQASGTSIVSEALYENRFRHVPALLDFGARISVEGRSAIVEGPVALHAARATVPDIRSGAALVIAALCAHGTTHLDGVYHLDRGYEALDEKLRGLGADVQRISVDGDSDPAARDLSGVVGD</sequence>
<dbReference type="NCBIfam" id="NF006873">
    <property type="entry name" value="PRK09369.1"/>
    <property type="match status" value="1"/>
</dbReference>
<dbReference type="InterPro" id="IPR005750">
    <property type="entry name" value="UDP_GlcNAc_COvinyl_MurA"/>
</dbReference>
<feature type="domain" description="Enolpyruvate transferase" evidence="13">
    <location>
        <begin position="7"/>
        <end position="406"/>
    </location>
</feature>
<comment type="similarity">
    <text evidence="10 12">Belongs to the EPSP synthase family. MurA subfamily.</text>
</comment>
<name>A0A2W6APM2_9BACT</name>
<evidence type="ECO:0000256" key="5">
    <source>
        <dbReference type="ARBA" id="ARBA00022679"/>
    </source>
</evidence>
<feature type="binding site" evidence="12">
    <location>
        <position position="327"/>
    </location>
    <ligand>
        <name>UDP-N-acetyl-alpha-D-glucosamine</name>
        <dbReference type="ChEBI" id="CHEBI:57705"/>
    </ligand>
</feature>
<dbReference type="GO" id="GO:0008360">
    <property type="term" value="P:regulation of cell shape"/>
    <property type="evidence" value="ECO:0007669"/>
    <property type="project" value="UniProtKB-KW"/>
</dbReference>
<dbReference type="InterPro" id="IPR013792">
    <property type="entry name" value="RNA3'P_cycl/enolpyr_Trfase_a/b"/>
</dbReference>
<dbReference type="RefSeq" id="WP_337313858.1">
    <property type="nucleotide sequence ID" value="NZ_JAEKNS010000146.1"/>
</dbReference>
<comment type="caution">
    <text evidence="12">Lacks conserved residue(s) required for the propagation of feature annotation.</text>
</comment>
<dbReference type="InterPro" id="IPR001986">
    <property type="entry name" value="Enolpyruvate_Tfrase_dom"/>
</dbReference>
<dbReference type="GO" id="GO:0008760">
    <property type="term" value="F:UDP-N-acetylglucosamine 1-carboxyvinyltransferase activity"/>
    <property type="evidence" value="ECO:0007669"/>
    <property type="project" value="UniProtKB-UniRule"/>
</dbReference>
<dbReference type="PANTHER" id="PTHR43783:SF1">
    <property type="entry name" value="UDP-N-ACETYLGLUCOSAMINE 1-CARBOXYVINYLTRANSFERASE"/>
    <property type="match status" value="1"/>
</dbReference>
<keyword evidence="5 12" id="KW-0808">Transferase</keyword>
<dbReference type="Proteomes" id="UP000606991">
    <property type="component" value="Unassembled WGS sequence"/>
</dbReference>
<evidence type="ECO:0000256" key="9">
    <source>
        <dbReference type="ARBA" id="ARBA00023316"/>
    </source>
</evidence>
<dbReference type="CDD" id="cd01555">
    <property type="entry name" value="UdpNAET"/>
    <property type="match status" value="1"/>
</dbReference>
<gene>
    <name evidence="12 15" type="primary">murA</name>
    <name evidence="15" type="ORF">DLM65_09865</name>
    <name evidence="14" type="ORF">JF886_14925</name>
</gene>
<dbReference type="GO" id="GO:0009252">
    <property type="term" value="P:peptidoglycan biosynthetic process"/>
    <property type="evidence" value="ECO:0007669"/>
    <property type="project" value="UniProtKB-UniRule"/>
</dbReference>
<comment type="caution">
    <text evidence="15">The sequence shown here is derived from an EMBL/GenBank/DDBJ whole genome shotgun (WGS) entry which is preliminary data.</text>
</comment>
<keyword evidence="7 12" id="KW-0573">Peptidoglycan synthesis</keyword>
<dbReference type="SUPFAM" id="SSF55205">
    <property type="entry name" value="EPT/RTPC-like"/>
    <property type="match status" value="1"/>
</dbReference>
<evidence type="ECO:0000256" key="4">
    <source>
        <dbReference type="ARBA" id="ARBA00022618"/>
    </source>
</evidence>
<dbReference type="Gene3D" id="3.65.10.10">
    <property type="entry name" value="Enolpyruvate transferase domain"/>
    <property type="match status" value="2"/>
</dbReference>
<evidence type="ECO:0000256" key="11">
    <source>
        <dbReference type="ARBA" id="ARBA00047527"/>
    </source>
</evidence>
<dbReference type="GO" id="GO:0071555">
    <property type="term" value="P:cell wall organization"/>
    <property type="evidence" value="ECO:0007669"/>
    <property type="project" value="UniProtKB-KW"/>
</dbReference>
<organism evidence="15 16">
    <name type="scientific">Candidatus Aeolococcus gillhamiae</name>
    <dbReference type="NCBI Taxonomy" id="3127015"/>
    <lineage>
        <taxon>Bacteria</taxon>
        <taxon>Bacillati</taxon>
        <taxon>Candidatus Dormiibacterota</taxon>
        <taxon>Candidatus Dormibacteria</taxon>
        <taxon>Candidatus Aeolococcales</taxon>
        <taxon>Candidatus Aeolococcaceae</taxon>
        <taxon>Candidatus Aeolococcus</taxon>
    </lineage>
</organism>
<feature type="binding site" evidence="12">
    <location>
        <position position="305"/>
    </location>
    <ligand>
        <name>UDP-N-acetyl-alpha-D-glucosamine</name>
        <dbReference type="ChEBI" id="CHEBI:57705"/>
    </ligand>
</feature>
<dbReference type="AlphaFoldDB" id="A0A2W6APM2"/>
<keyword evidence="8 12" id="KW-0131">Cell cycle</keyword>
<dbReference type="InterPro" id="IPR050068">
    <property type="entry name" value="MurA_subfamily"/>
</dbReference>
<keyword evidence="6 12" id="KW-0133">Cell shape</keyword>
<reference evidence="15 16" key="1">
    <citation type="journal article" date="2017" name="Nature">
        <title>Atmospheric trace gases support primary production in Antarctic desert surface soil.</title>
        <authorList>
            <person name="Ji M."/>
            <person name="Greening C."/>
            <person name="Vanwonterghem I."/>
            <person name="Carere C.R."/>
            <person name="Bay S.K."/>
            <person name="Steen J.A."/>
            <person name="Montgomery K."/>
            <person name="Lines T."/>
            <person name="Beardall J."/>
            <person name="van Dorst J."/>
            <person name="Snape I."/>
            <person name="Stott M.B."/>
            <person name="Hugenholtz P."/>
            <person name="Ferrari B.C."/>
        </authorList>
    </citation>
    <scope>NUCLEOTIDE SEQUENCE [LARGE SCALE GENOMIC DNA]</scope>
    <source>
        <strain evidence="15">RRmetagenome_bin12</strain>
    </source>
</reference>
<accession>A0A934N505</accession>
<evidence type="ECO:0000259" key="13">
    <source>
        <dbReference type="Pfam" id="PF00275"/>
    </source>
</evidence>
<feature type="active site" description="Proton donor" evidence="12">
    <location>
        <position position="117"/>
    </location>
</feature>
<dbReference type="NCBIfam" id="TIGR01072">
    <property type="entry name" value="murA"/>
    <property type="match status" value="1"/>
</dbReference>
<keyword evidence="4 12" id="KW-0132">Cell division</keyword>
<dbReference type="PANTHER" id="PTHR43783">
    <property type="entry name" value="UDP-N-ACETYLGLUCOSAMINE 1-CARBOXYVINYLTRANSFERASE"/>
    <property type="match status" value="1"/>
</dbReference>
<reference evidence="14 17" key="3">
    <citation type="submission" date="2020-10" db="EMBL/GenBank/DDBJ databases">
        <title>Ca. Dormibacterota MAGs.</title>
        <authorList>
            <person name="Montgomery K."/>
        </authorList>
    </citation>
    <scope>NUCLEOTIDE SEQUENCE [LARGE SCALE GENOMIC DNA]</scope>
    <source>
        <strain evidence="14">SC8812_S17_18</strain>
    </source>
</reference>
<keyword evidence="3 12" id="KW-0963">Cytoplasm</keyword>
<dbReference type="HAMAP" id="MF_00111">
    <property type="entry name" value="MurA"/>
    <property type="match status" value="1"/>
</dbReference>
<evidence type="ECO:0000313" key="16">
    <source>
        <dbReference type="Proteomes" id="UP000248724"/>
    </source>
</evidence>
<keyword evidence="9 12" id="KW-0961">Cell wall biogenesis/degradation</keyword>
<evidence type="ECO:0000256" key="3">
    <source>
        <dbReference type="ARBA" id="ARBA00022490"/>
    </source>
</evidence>
<evidence type="ECO:0000256" key="12">
    <source>
        <dbReference type="HAMAP-Rule" id="MF_00111"/>
    </source>
</evidence>
<evidence type="ECO:0000313" key="17">
    <source>
        <dbReference type="Proteomes" id="UP000606991"/>
    </source>
</evidence>
<evidence type="ECO:0000256" key="6">
    <source>
        <dbReference type="ARBA" id="ARBA00022960"/>
    </source>
</evidence>
<evidence type="ECO:0000256" key="1">
    <source>
        <dbReference type="ARBA" id="ARBA00004496"/>
    </source>
</evidence>
<dbReference type="EC" id="2.5.1.7" evidence="12"/>
<evidence type="ECO:0000313" key="14">
    <source>
        <dbReference type="EMBL" id="MBJ7596121.1"/>
    </source>
</evidence>
<feature type="binding site" evidence="12">
    <location>
        <begin position="22"/>
        <end position="23"/>
    </location>
    <ligand>
        <name>phosphoenolpyruvate</name>
        <dbReference type="ChEBI" id="CHEBI:58702"/>
    </ligand>
</feature>
<evidence type="ECO:0000256" key="2">
    <source>
        <dbReference type="ARBA" id="ARBA00004752"/>
    </source>
</evidence>
<dbReference type="EMBL" id="QHBU01000190">
    <property type="protein sequence ID" value="PZR79761.1"/>
    <property type="molecule type" value="Genomic_DNA"/>
</dbReference>
<evidence type="ECO:0000313" key="15">
    <source>
        <dbReference type="EMBL" id="PZR79761.1"/>
    </source>
</evidence>
<dbReference type="Pfam" id="PF00275">
    <property type="entry name" value="EPSP_synthase"/>
    <property type="match status" value="1"/>
</dbReference>
<comment type="subcellular location">
    <subcellularLocation>
        <location evidence="1 12">Cytoplasm</location>
    </subcellularLocation>
</comment>
<dbReference type="Proteomes" id="UP000248724">
    <property type="component" value="Unassembled WGS sequence"/>
</dbReference>
<evidence type="ECO:0000256" key="7">
    <source>
        <dbReference type="ARBA" id="ARBA00022984"/>
    </source>
</evidence>
<proteinExistence type="inferred from homology"/>
<dbReference type="GO" id="GO:0005737">
    <property type="term" value="C:cytoplasm"/>
    <property type="evidence" value="ECO:0007669"/>
    <property type="project" value="UniProtKB-SubCell"/>
</dbReference>
<reference evidence="15" key="2">
    <citation type="submission" date="2018-05" db="EMBL/GenBank/DDBJ databases">
        <authorList>
            <person name="Ferrari B."/>
        </authorList>
    </citation>
    <scope>NUCLEOTIDE SEQUENCE</scope>
    <source>
        <strain evidence="15">RRmetagenome_bin12</strain>
    </source>
</reference>
<dbReference type="GO" id="GO:0051301">
    <property type="term" value="P:cell division"/>
    <property type="evidence" value="ECO:0007669"/>
    <property type="project" value="UniProtKB-KW"/>
</dbReference>
<feature type="binding site" evidence="12">
    <location>
        <position position="93"/>
    </location>
    <ligand>
        <name>UDP-N-acetyl-alpha-D-glucosamine</name>
        <dbReference type="ChEBI" id="CHEBI:57705"/>
    </ligand>
</feature>
<evidence type="ECO:0000256" key="8">
    <source>
        <dbReference type="ARBA" id="ARBA00023306"/>
    </source>
</evidence>
<dbReference type="GO" id="GO:0019277">
    <property type="term" value="P:UDP-N-acetylgalactosamine biosynthetic process"/>
    <property type="evidence" value="ECO:0007669"/>
    <property type="project" value="InterPro"/>
</dbReference>